<keyword evidence="4" id="KW-0812">Transmembrane</keyword>
<feature type="active site" description="Nucleophile" evidence="2">
    <location>
        <position position="425"/>
    </location>
</feature>
<evidence type="ECO:0000256" key="2">
    <source>
        <dbReference type="PIRSR" id="PIRSR600101-1"/>
    </source>
</evidence>
<dbReference type="InParanoid" id="A0A6P7FWS9"/>
<dbReference type="FunCoup" id="A0A6P7FWS9">
    <property type="interactions" value="89"/>
</dbReference>
<sequence>MITIIFKKNRYIKTPHEMERNLMTNYRKTDVLITSVILIASVLCYVKFYPQSVFSAEERQKFIPDPKKPLPFSETRMEFFEKAAVVSDAAPCAKIGRDVLKKNGSAVDASIGALICNSVVNMQSAGVGGGFFMTIFKNDEKKVYCLNAREKAPSNMMSDKFMNDGDPVNNSVMIALPGEIKGYLRAHQKFGKLRWEKLVQPTIDICEKGYTIGQHQHNSMILNKDIQWDENLREWFSDNKTQFKRPGKKVVPTKLCNFLKMLSKNGPEDFYTGELSKLVLEDIVNTNSTISAEDLRSYDAVWMEPINITLNNGDQFYSFPAPGSGPLVSFILNVLDGYNFTKESRLMEEENVLRIYHRIIETFKFAFAKRPELGDPNFVDVTEVTNELLSKDFAKLVRLKVKDKTSHDPAYYGLRSNSINYDQGTSHISVIAENGDAVSVTSTINKQFGAAKTGKRTGFVFNNAMADFSFEFLKNNFDLIGADINKPEPRKTPLSSMSPSILTDKHDNVKLVIGGIGGPKILTSIAQTIMRLRWLNNNLKEAVDTPKVHHQLDPMTLVYEYGLIDELVQKLKALGHTTYRKTDSAVYVLQRENDKIIGIHDSRKPGGGVYGI</sequence>
<feature type="binding site" evidence="3">
    <location>
        <begin position="495"/>
        <end position="496"/>
    </location>
    <ligand>
        <name>L-glutamate</name>
        <dbReference type="ChEBI" id="CHEBI:29985"/>
    </ligand>
</feature>
<dbReference type="InterPro" id="IPR043138">
    <property type="entry name" value="GGT_lsub"/>
</dbReference>
<evidence type="ECO:0000256" key="1">
    <source>
        <dbReference type="ARBA" id="ARBA00084097"/>
    </source>
</evidence>
<dbReference type="OrthoDB" id="1081007at2759"/>
<name>A0A6P7FWS9_DIAVI</name>
<evidence type="ECO:0000313" key="5">
    <source>
        <dbReference type="RefSeq" id="XP_028139262.1"/>
    </source>
</evidence>
<keyword evidence="1" id="KW-0800">Toxin</keyword>
<dbReference type="Gene3D" id="3.60.20.40">
    <property type="match status" value="1"/>
</dbReference>
<dbReference type="InterPro" id="IPR029055">
    <property type="entry name" value="Ntn_hydrolases_N"/>
</dbReference>
<feature type="binding site" evidence="3">
    <location>
        <position position="467"/>
    </location>
    <ligand>
        <name>L-glutamate</name>
        <dbReference type="ChEBI" id="CHEBI:29985"/>
    </ligand>
</feature>
<dbReference type="SUPFAM" id="SSF56235">
    <property type="entry name" value="N-terminal nucleophile aminohydrolases (Ntn hydrolases)"/>
    <property type="match status" value="1"/>
</dbReference>
<proteinExistence type="predicted"/>
<dbReference type="FunFam" id="1.10.246.130:FF:000001">
    <property type="entry name" value="Gamma-glutamyltransferase 5 isoform 1"/>
    <property type="match status" value="1"/>
</dbReference>
<dbReference type="PRINTS" id="PR01210">
    <property type="entry name" value="GGTRANSPTASE"/>
</dbReference>
<dbReference type="Pfam" id="PF01019">
    <property type="entry name" value="G_glu_transpept"/>
    <property type="match status" value="1"/>
</dbReference>
<dbReference type="Gene3D" id="1.10.246.130">
    <property type="match status" value="1"/>
</dbReference>
<accession>A0A6P7FWS9</accession>
<reference evidence="5" key="1">
    <citation type="submission" date="2025-08" db="UniProtKB">
        <authorList>
            <consortium name="RefSeq"/>
        </authorList>
    </citation>
    <scope>IDENTIFICATION</scope>
    <source>
        <tissue evidence="5">Whole insect</tissue>
    </source>
</reference>
<feature type="binding site" evidence="3">
    <location>
        <position position="149"/>
    </location>
    <ligand>
        <name>L-glutamate</name>
        <dbReference type="ChEBI" id="CHEBI:29985"/>
    </ligand>
</feature>
<evidence type="ECO:0000256" key="3">
    <source>
        <dbReference type="PIRSR" id="PIRSR600101-2"/>
    </source>
</evidence>
<keyword evidence="4" id="KW-0472">Membrane</keyword>
<dbReference type="GO" id="GO:0005886">
    <property type="term" value="C:plasma membrane"/>
    <property type="evidence" value="ECO:0007669"/>
    <property type="project" value="TreeGrafter"/>
</dbReference>
<feature type="binding site" evidence="3">
    <location>
        <position position="518"/>
    </location>
    <ligand>
        <name>L-glutamate</name>
        <dbReference type="ChEBI" id="CHEBI:29985"/>
    </ligand>
</feature>
<dbReference type="PANTHER" id="PTHR11686">
    <property type="entry name" value="GAMMA GLUTAMYL TRANSPEPTIDASE"/>
    <property type="match status" value="1"/>
</dbReference>
<keyword evidence="1" id="KW-1202">Platelet aggregation activating toxin</keyword>
<dbReference type="PANTHER" id="PTHR11686:SF9">
    <property type="entry name" value="RE13973P"/>
    <property type="match status" value="1"/>
</dbReference>
<dbReference type="GO" id="GO:0006751">
    <property type="term" value="P:glutathione catabolic process"/>
    <property type="evidence" value="ECO:0007669"/>
    <property type="project" value="InterPro"/>
</dbReference>
<gene>
    <name evidence="5" type="primary">LOC114333568</name>
</gene>
<dbReference type="InterPro" id="IPR000101">
    <property type="entry name" value="GGT_peptidase"/>
</dbReference>
<dbReference type="FunFam" id="3.60.20.40:FF:000001">
    <property type="entry name" value="Gamma-glutamyltranspeptidase 1"/>
    <property type="match status" value="1"/>
</dbReference>
<keyword evidence="1" id="KW-1199">Hemostasis impairing toxin</keyword>
<dbReference type="AlphaFoldDB" id="A0A6P7FWS9"/>
<dbReference type="KEGG" id="dvv:114333568"/>
<protein>
    <submittedName>
        <fullName evidence="5">Glutathione hydrolase 1 proenzyme-like isoform X1</fullName>
    </submittedName>
</protein>
<evidence type="ECO:0000256" key="4">
    <source>
        <dbReference type="SAM" id="Phobius"/>
    </source>
</evidence>
<organism evidence="5">
    <name type="scientific">Diabrotica virgifera virgifera</name>
    <name type="common">western corn rootworm</name>
    <dbReference type="NCBI Taxonomy" id="50390"/>
    <lineage>
        <taxon>Eukaryota</taxon>
        <taxon>Metazoa</taxon>
        <taxon>Ecdysozoa</taxon>
        <taxon>Arthropoda</taxon>
        <taxon>Hexapoda</taxon>
        <taxon>Insecta</taxon>
        <taxon>Pterygota</taxon>
        <taxon>Neoptera</taxon>
        <taxon>Endopterygota</taxon>
        <taxon>Coleoptera</taxon>
        <taxon>Polyphaga</taxon>
        <taxon>Cucujiformia</taxon>
        <taxon>Chrysomeloidea</taxon>
        <taxon>Chrysomelidae</taxon>
        <taxon>Galerucinae</taxon>
        <taxon>Diabroticina</taxon>
        <taxon>Diabroticites</taxon>
        <taxon>Diabrotica</taxon>
    </lineage>
</organism>
<dbReference type="RefSeq" id="XP_028139262.1">
    <property type="nucleotide sequence ID" value="XM_028283461.1"/>
</dbReference>
<dbReference type="GO" id="GO:0036374">
    <property type="term" value="F:glutathione hydrolase activity"/>
    <property type="evidence" value="ECO:0007669"/>
    <property type="project" value="InterPro"/>
</dbReference>
<keyword evidence="4" id="KW-1133">Transmembrane helix</keyword>
<feature type="transmembrane region" description="Helical" evidence="4">
    <location>
        <begin position="31"/>
        <end position="49"/>
    </location>
</feature>
<feature type="binding site" evidence="3">
    <location>
        <begin position="443"/>
        <end position="445"/>
    </location>
    <ligand>
        <name>L-glutamate</name>
        <dbReference type="ChEBI" id="CHEBI:29985"/>
    </ligand>
</feature>
<dbReference type="InterPro" id="IPR043137">
    <property type="entry name" value="GGT_ssub_C"/>
</dbReference>